<feature type="non-terminal residue" evidence="1">
    <location>
        <position position="1"/>
    </location>
</feature>
<protein>
    <submittedName>
        <fullName evidence="1">Uncharacterized protein</fullName>
    </submittedName>
</protein>
<dbReference type="Proteomes" id="UP000823399">
    <property type="component" value="Unassembled WGS sequence"/>
</dbReference>
<sequence>LILTMYKQVDKKVKPVSGTFPQDAQVLRRFPYNPLETMIPLTPHPPNFIPDGRLTIEHIESFNFNTTRFLWPEE</sequence>
<accession>A0A9P7FG49</accession>
<organism evidence="1 2">
    <name type="scientific">Suillus discolor</name>
    <dbReference type="NCBI Taxonomy" id="1912936"/>
    <lineage>
        <taxon>Eukaryota</taxon>
        <taxon>Fungi</taxon>
        <taxon>Dikarya</taxon>
        <taxon>Basidiomycota</taxon>
        <taxon>Agaricomycotina</taxon>
        <taxon>Agaricomycetes</taxon>
        <taxon>Agaricomycetidae</taxon>
        <taxon>Boletales</taxon>
        <taxon>Suillineae</taxon>
        <taxon>Suillaceae</taxon>
        <taxon>Suillus</taxon>
    </lineage>
</organism>
<keyword evidence="2" id="KW-1185">Reference proteome</keyword>
<dbReference type="GeneID" id="64692303"/>
<dbReference type="RefSeq" id="XP_041298274.1">
    <property type="nucleotide sequence ID" value="XM_041430044.1"/>
</dbReference>
<reference evidence="1" key="1">
    <citation type="journal article" date="2020" name="New Phytol.">
        <title>Comparative genomics reveals dynamic genome evolution in host specialist ectomycorrhizal fungi.</title>
        <authorList>
            <person name="Lofgren L.A."/>
            <person name="Nguyen N.H."/>
            <person name="Vilgalys R."/>
            <person name="Ruytinx J."/>
            <person name="Liao H.L."/>
            <person name="Branco S."/>
            <person name="Kuo A."/>
            <person name="LaButti K."/>
            <person name="Lipzen A."/>
            <person name="Andreopoulos W."/>
            <person name="Pangilinan J."/>
            <person name="Riley R."/>
            <person name="Hundley H."/>
            <person name="Na H."/>
            <person name="Barry K."/>
            <person name="Grigoriev I.V."/>
            <person name="Stajich J.E."/>
            <person name="Kennedy P.G."/>
        </authorList>
    </citation>
    <scope>NUCLEOTIDE SEQUENCE</scope>
    <source>
        <strain evidence="1">FC423</strain>
    </source>
</reference>
<feature type="non-terminal residue" evidence="1">
    <location>
        <position position="74"/>
    </location>
</feature>
<dbReference type="OrthoDB" id="5599163at2759"/>
<evidence type="ECO:0000313" key="2">
    <source>
        <dbReference type="Proteomes" id="UP000823399"/>
    </source>
</evidence>
<name>A0A9P7FG49_9AGAM</name>
<gene>
    <name evidence="1" type="ORF">F5147DRAFT_528497</name>
</gene>
<dbReference type="AlphaFoldDB" id="A0A9P7FG49"/>
<proteinExistence type="predicted"/>
<comment type="caution">
    <text evidence="1">The sequence shown here is derived from an EMBL/GenBank/DDBJ whole genome shotgun (WGS) entry which is preliminary data.</text>
</comment>
<evidence type="ECO:0000313" key="1">
    <source>
        <dbReference type="EMBL" id="KAG2117385.1"/>
    </source>
</evidence>
<dbReference type="EMBL" id="JABBWM010000005">
    <property type="protein sequence ID" value="KAG2117385.1"/>
    <property type="molecule type" value="Genomic_DNA"/>
</dbReference>